<evidence type="ECO:0000313" key="3">
    <source>
        <dbReference type="Proteomes" id="UP000242638"/>
    </source>
</evidence>
<dbReference type="InterPro" id="IPR013783">
    <property type="entry name" value="Ig-like_fold"/>
</dbReference>
<dbReference type="PROSITE" id="PS50835">
    <property type="entry name" value="IG_LIKE"/>
    <property type="match status" value="1"/>
</dbReference>
<reference evidence="2" key="3">
    <citation type="submission" date="2025-09" db="UniProtKB">
        <authorList>
            <consortium name="Ensembl"/>
        </authorList>
    </citation>
    <scope>IDENTIFICATION</scope>
    <source>
        <strain evidence="2">Guanapo</strain>
    </source>
</reference>
<dbReference type="Pfam" id="PF13927">
    <property type="entry name" value="Ig_3"/>
    <property type="match status" value="1"/>
</dbReference>
<dbReference type="Gene3D" id="2.60.40.10">
    <property type="entry name" value="Immunoglobulins"/>
    <property type="match status" value="2"/>
</dbReference>
<organism evidence="2 3">
    <name type="scientific">Poecilia reticulata</name>
    <name type="common">Guppy</name>
    <name type="synonym">Acanthophacelus reticulatus</name>
    <dbReference type="NCBI Taxonomy" id="8081"/>
    <lineage>
        <taxon>Eukaryota</taxon>
        <taxon>Metazoa</taxon>
        <taxon>Chordata</taxon>
        <taxon>Craniata</taxon>
        <taxon>Vertebrata</taxon>
        <taxon>Euteleostomi</taxon>
        <taxon>Actinopterygii</taxon>
        <taxon>Neopterygii</taxon>
        <taxon>Teleostei</taxon>
        <taxon>Neoteleostei</taxon>
        <taxon>Acanthomorphata</taxon>
        <taxon>Ovalentaria</taxon>
        <taxon>Atherinomorphae</taxon>
        <taxon>Cyprinodontiformes</taxon>
        <taxon>Poeciliidae</taxon>
        <taxon>Poeciliinae</taxon>
        <taxon>Poecilia</taxon>
    </lineage>
</organism>
<dbReference type="Bgee" id="ENSPREG00000022169">
    <property type="expression patterns" value="Expressed in caudal fin and 1 other cell type or tissue"/>
</dbReference>
<sequence>ILKTEGPKVFLNGLIPVESQHNARVVWTFGVESPNIRIASVKQGKEVKHDYEEKFRARLLLDSLTGALTISQLETSDSGVYQFQSISSKILSRDFHLTVYSFLPAPSITVTSSVINSSSAAVTVECSVQNSRELKLSWYRGTERLKQTSSPSLPTELTLSLEVDAPDGDDYSCVAENPVERQTTKLHTKDIQLGNAGIIKTNGSVRHTSAVSVKVLSFFYRRKLIWKIVIFILKIPKFPFNFMF</sequence>
<protein>
    <submittedName>
        <fullName evidence="2">SLAM family member 9-like</fullName>
    </submittedName>
</protein>
<dbReference type="InterPro" id="IPR036179">
    <property type="entry name" value="Ig-like_dom_sf"/>
</dbReference>
<dbReference type="AlphaFoldDB" id="A0A3P9QEZ0"/>
<evidence type="ECO:0000313" key="2">
    <source>
        <dbReference type="Ensembl" id="ENSPREP00000032717.1"/>
    </source>
</evidence>
<dbReference type="GeneTree" id="ENSGT01050000244806"/>
<dbReference type="Ensembl" id="ENSPRET00000033089.1">
    <property type="protein sequence ID" value="ENSPREP00000032717.1"/>
    <property type="gene ID" value="ENSPREG00000022169.1"/>
</dbReference>
<dbReference type="PANTHER" id="PTHR21063">
    <property type="entry name" value="LFA-3"/>
    <property type="match status" value="1"/>
</dbReference>
<dbReference type="Proteomes" id="UP000242638">
    <property type="component" value="Unassembled WGS sequence"/>
</dbReference>
<dbReference type="Pfam" id="PF07686">
    <property type="entry name" value="V-set"/>
    <property type="match status" value="1"/>
</dbReference>
<reference evidence="2" key="2">
    <citation type="submission" date="2025-08" db="UniProtKB">
        <authorList>
            <consortium name="Ensembl"/>
        </authorList>
    </citation>
    <scope>IDENTIFICATION</scope>
    <source>
        <strain evidence="2">Guanapo</strain>
    </source>
</reference>
<dbReference type="InterPro" id="IPR013106">
    <property type="entry name" value="Ig_V-set"/>
</dbReference>
<dbReference type="PANTHER" id="PTHR21063:SF4">
    <property type="entry name" value="CD48 ANTIGEN-RELATED"/>
    <property type="match status" value="1"/>
</dbReference>
<reference evidence="3" key="1">
    <citation type="submission" date="2013-11" db="EMBL/GenBank/DDBJ databases">
        <title>The genomic landscape of the Guanapo guppy.</title>
        <authorList>
            <person name="Kuenstner A."/>
            <person name="Dreyer C."/>
        </authorList>
    </citation>
    <scope>NUCLEOTIDE SEQUENCE</scope>
    <source>
        <strain evidence="3">Guanapo</strain>
    </source>
</reference>
<feature type="domain" description="Ig-like" evidence="1">
    <location>
        <begin position="106"/>
        <end position="184"/>
    </location>
</feature>
<dbReference type="STRING" id="8081.ENSPREP00000032717"/>
<proteinExistence type="predicted"/>
<keyword evidence="3" id="KW-1185">Reference proteome</keyword>
<dbReference type="SUPFAM" id="SSF48726">
    <property type="entry name" value="Immunoglobulin"/>
    <property type="match status" value="2"/>
</dbReference>
<dbReference type="InterPro" id="IPR007110">
    <property type="entry name" value="Ig-like_dom"/>
</dbReference>
<accession>A0A3P9QEZ0</accession>
<name>A0A3P9QEZ0_POERE</name>
<dbReference type="CDD" id="cd00096">
    <property type="entry name" value="Ig"/>
    <property type="match status" value="1"/>
</dbReference>
<evidence type="ECO:0000259" key="1">
    <source>
        <dbReference type="PROSITE" id="PS50835"/>
    </source>
</evidence>